<dbReference type="Pfam" id="PF04827">
    <property type="entry name" value="Plant_tran"/>
    <property type="match status" value="1"/>
</dbReference>
<feature type="compositionally biased region" description="Low complexity" evidence="1">
    <location>
        <begin position="1"/>
        <end position="19"/>
    </location>
</feature>
<feature type="region of interest" description="Disordered" evidence="1">
    <location>
        <begin position="1"/>
        <end position="21"/>
    </location>
</feature>
<evidence type="ECO:0008006" key="4">
    <source>
        <dbReference type="Google" id="ProtNLM"/>
    </source>
</evidence>
<evidence type="ECO:0000313" key="3">
    <source>
        <dbReference type="Proteomes" id="UP001152484"/>
    </source>
</evidence>
<dbReference type="PANTHER" id="PTHR47150:SF7">
    <property type="entry name" value="NUCLEASE"/>
    <property type="match status" value="1"/>
</dbReference>
<evidence type="ECO:0000313" key="2">
    <source>
        <dbReference type="EMBL" id="CAH9119526.1"/>
    </source>
</evidence>
<name>A0A9P1ENI7_CUSEU</name>
<dbReference type="InterPro" id="IPR006912">
    <property type="entry name" value="Harbinger_derived_prot"/>
</dbReference>
<proteinExistence type="predicted"/>
<keyword evidence="3" id="KW-1185">Reference proteome</keyword>
<protein>
    <recommendedName>
        <fullName evidence="4">Nuclease HARBI1</fullName>
    </recommendedName>
</protein>
<reference evidence="2" key="1">
    <citation type="submission" date="2022-07" db="EMBL/GenBank/DDBJ databases">
        <authorList>
            <person name="Macas J."/>
            <person name="Novak P."/>
            <person name="Neumann P."/>
        </authorList>
    </citation>
    <scope>NUCLEOTIDE SEQUENCE</scope>
</reference>
<dbReference type="EMBL" id="CAMAPE010000080">
    <property type="protein sequence ID" value="CAH9119526.1"/>
    <property type="molecule type" value="Genomic_DNA"/>
</dbReference>
<sequence>MTTPSYDSDSNSSSSSDDSPILSTQMLNELRRDDDVYAEMTIDVVDTCAVHVPLILSPMLICSKGSHGGSMSGRRYINRDRKERHDLIVNDYFNGENSKYTPEKFRRRFRMDIKLFQRILRAIEAYDDYFTQKVDAIGNPGLSPLQKIISSIRMLAYGCAADILDEYVQIGESTAIESLKRFCDAVIGIFEKQYLRKPDKDDVAKLLKEGEDRVFPGMLGSLDCMHWHWKNCPTAWHGTHTNGFKRVPTLILEIVASKNLWIWHAFFGMAGTNNDVNFLDRSPLFDDLVNDRSPLCNYVVNGHHYNMGYYLSDGIYPEYATLIQTISNPSSLKEKLFARHQESVRKDVERAFGVLQSRWHIIKGPARMWNPKDLGKIMKTCIILHNMIVESENSQGIDPQSWQSEGKDTSDNVVPDHDFTFLFSRMNTRMKEIQNKRLHRELKIDLINHLWELHGGQQVD</sequence>
<organism evidence="2 3">
    <name type="scientific">Cuscuta europaea</name>
    <name type="common">European dodder</name>
    <dbReference type="NCBI Taxonomy" id="41803"/>
    <lineage>
        <taxon>Eukaryota</taxon>
        <taxon>Viridiplantae</taxon>
        <taxon>Streptophyta</taxon>
        <taxon>Embryophyta</taxon>
        <taxon>Tracheophyta</taxon>
        <taxon>Spermatophyta</taxon>
        <taxon>Magnoliopsida</taxon>
        <taxon>eudicotyledons</taxon>
        <taxon>Gunneridae</taxon>
        <taxon>Pentapetalae</taxon>
        <taxon>asterids</taxon>
        <taxon>lamiids</taxon>
        <taxon>Solanales</taxon>
        <taxon>Convolvulaceae</taxon>
        <taxon>Cuscuteae</taxon>
        <taxon>Cuscuta</taxon>
        <taxon>Cuscuta subgen. Cuscuta</taxon>
    </lineage>
</organism>
<dbReference type="OrthoDB" id="1226899at2759"/>
<dbReference type="PANTHER" id="PTHR47150">
    <property type="entry name" value="OS12G0169200 PROTEIN"/>
    <property type="match status" value="1"/>
</dbReference>
<dbReference type="AlphaFoldDB" id="A0A9P1ENI7"/>
<gene>
    <name evidence="2" type="ORF">CEURO_LOCUS22336</name>
</gene>
<comment type="caution">
    <text evidence="2">The sequence shown here is derived from an EMBL/GenBank/DDBJ whole genome shotgun (WGS) entry which is preliminary data.</text>
</comment>
<dbReference type="Proteomes" id="UP001152484">
    <property type="component" value="Unassembled WGS sequence"/>
</dbReference>
<accession>A0A9P1ENI7</accession>
<evidence type="ECO:0000256" key="1">
    <source>
        <dbReference type="SAM" id="MobiDB-lite"/>
    </source>
</evidence>